<reference evidence="2" key="1">
    <citation type="submission" date="2021-06" db="EMBL/GenBank/DDBJ databases">
        <title>Updating the genus Pseudomonas: Description of 43 new species and partition of the Pseudomonas putida group.</title>
        <authorList>
            <person name="Girard L."/>
            <person name="Lood C."/>
            <person name="Vandamme P."/>
            <person name="Rokni-Zadeh H."/>
            <person name="van Noort V."/>
            <person name="Hofte M."/>
            <person name="Lavigne R."/>
            <person name="De Mot R."/>
        </authorList>
    </citation>
    <scope>NUCLEOTIDE SEQUENCE</scope>
    <source>
        <strain evidence="2">CMR12a</strain>
    </source>
</reference>
<feature type="domain" description="(S)-ureidoglycine aminohydrolase cupin" evidence="1">
    <location>
        <begin position="48"/>
        <end position="112"/>
    </location>
</feature>
<gene>
    <name evidence="2" type="ORF">KSS89_16765</name>
</gene>
<evidence type="ECO:0000259" key="1">
    <source>
        <dbReference type="Pfam" id="PF05899"/>
    </source>
</evidence>
<accession>A0ABX8MFR5</accession>
<dbReference type="InterPro" id="IPR008579">
    <property type="entry name" value="UGlyAH_Cupin_dom"/>
</dbReference>
<dbReference type="Gene3D" id="2.60.120.10">
    <property type="entry name" value="Jelly Rolls"/>
    <property type="match status" value="1"/>
</dbReference>
<name>A0ABX8MFR5_9PSED</name>
<evidence type="ECO:0000313" key="2">
    <source>
        <dbReference type="EMBL" id="QXH37942.1"/>
    </source>
</evidence>
<dbReference type="EMBL" id="CP077074">
    <property type="protein sequence ID" value="QXH37942.1"/>
    <property type="molecule type" value="Genomic_DNA"/>
</dbReference>
<sequence length="119" mass="12980">MSIENIISITLGQGQAINPEWPDGMASSDWRETEYRCFANSSGSLFGGTWSGEPGQLLLESYPYNEICVMLGGHVALIDPDGGRKDFKTGDAFFVPRGFTGIWLTLEPSSKIFVALDTP</sequence>
<dbReference type="InterPro" id="IPR011051">
    <property type="entry name" value="RmlC_Cupin_sf"/>
</dbReference>
<dbReference type="SUPFAM" id="SSF51182">
    <property type="entry name" value="RmlC-like cupins"/>
    <property type="match status" value="1"/>
</dbReference>
<keyword evidence="3" id="KW-1185">Reference proteome</keyword>
<dbReference type="Pfam" id="PF05899">
    <property type="entry name" value="Cupin_3"/>
    <property type="match status" value="1"/>
</dbReference>
<dbReference type="InterPro" id="IPR014710">
    <property type="entry name" value="RmlC-like_jellyroll"/>
</dbReference>
<evidence type="ECO:0000313" key="3">
    <source>
        <dbReference type="Proteomes" id="UP000693952"/>
    </source>
</evidence>
<dbReference type="Proteomes" id="UP000693952">
    <property type="component" value="Chromosome"/>
</dbReference>
<dbReference type="RefSeq" id="WP_124346955.1">
    <property type="nucleotide sequence ID" value="NZ_CP027706.1"/>
</dbReference>
<proteinExistence type="predicted"/>
<protein>
    <submittedName>
        <fullName evidence="2">DUF861 domain-containing protein</fullName>
    </submittedName>
</protein>
<organism evidence="2 3">
    <name type="scientific">Pseudomonas sessilinigenes</name>
    <dbReference type="NCBI Taxonomy" id="658629"/>
    <lineage>
        <taxon>Bacteria</taxon>
        <taxon>Pseudomonadati</taxon>
        <taxon>Pseudomonadota</taxon>
        <taxon>Gammaproteobacteria</taxon>
        <taxon>Pseudomonadales</taxon>
        <taxon>Pseudomonadaceae</taxon>
        <taxon>Pseudomonas</taxon>
    </lineage>
</organism>